<dbReference type="EMBL" id="CAJPDR010000023">
    <property type="protein sequence ID" value="CAF9907715.1"/>
    <property type="molecule type" value="Genomic_DNA"/>
</dbReference>
<feature type="compositionally biased region" description="Polar residues" evidence="1">
    <location>
        <begin position="66"/>
        <end position="83"/>
    </location>
</feature>
<comment type="caution">
    <text evidence="2">The sequence shown here is derived from an EMBL/GenBank/DDBJ whole genome shotgun (WGS) entry which is preliminary data.</text>
</comment>
<evidence type="ECO:0000256" key="1">
    <source>
        <dbReference type="SAM" id="MobiDB-lite"/>
    </source>
</evidence>
<reference evidence="2" key="1">
    <citation type="submission" date="2021-03" db="EMBL/GenBank/DDBJ databases">
        <authorList>
            <person name="Tagirdzhanova G."/>
        </authorList>
    </citation>
    <scope>NUCLEOTIDE SEQUENCE</scope>
</reference>
<accession>A0A8H3I8Z5</accession>
<organism evidence="2 3">
    <name type="scientific">Alectoria fallacina</name>
    <dbReference type="NCBI Taxonomy" id="1903189"/>
    <lineage>
        <taxon>Eukaryota</taxon>
        <taxon>Fungi</taxon>
        <taxon>Dikarya</taxon>
        <taxon>Ascomycota</taxon>
        <taxon>Pezizomycotina</taxon>
        <taxon>Lecanoromycetes</taxon>
        <taxon>OSLEUM clade</taxon>
        <taxon>Lecanoromycetidae</taxon>
        <taxon>Lecanorales</taxon>
        <taxon>Lecanorineae</taxon>
        <taxon>Parmeliaceae</taxon>
        <taxon>Alectoria</taxon>
    </lineage>
</organism>
<name>A0A8H3I8Z5_9LECA</name>
<proteinExistence type="predicted"/>
<gene>
    <name evidence="2" type="ORF">ALECFALPRED_003779</name>
</gene>
<evidence type="ECO:0000313" key="3">
    <source>
        <dbReference type="Proteomes" id="UP000664203"/>
    </source>
</evidence>
<keyword evidence="3" id="KW-1185">Reference proteome</keyword>
<evidence type="ECO:0000313" key="2">
    <source>
        <dbReference type="EMBL" id="CAF9907715.1"/>
    </source>
</evidence>
<feature type="region of interest" description="Disordered" evidence="1">
    <location>
        <begin position="1"/>
        <end position="150"/>
    </location>
</feature>
<feature type="compositionally biased region" description="Polar residues" evidence="1">
    <location>
        <begin position="27"/>
        <end position="59"/>
    </location>
</feature>
<dbReference type="AlphaFoldDB" id="A0A8H3I8Z5"/>
<protein>
    <submittedName>
        <fullName evidence="2">Uncharacterized protein</fullName>
    </submittedName>
</protein>
<dbReference type="OrthoDB" id="3944128at2759"/>
<feature type="compositionally biased region" description="Polar residues" evidence="1">
    <location>
        <begin position="105"/>
        <end position="117"/>
    </location>
</feature>
<sequence length="586" mass="59321">MGDPPPDQNQNDDTAASENPPDINPLAQDSGSASRTGTKTQAPSNDPDASSQGPSNHQGTDPKPSGNAQSSNQQLRINSQVPSPQGPGFQGSDPLLQGDPGSGSKGNNAEGGTNQESNDPRDDAQRPTDPSPSADSGPTPTIKWAGSKIQPGESSRYKVGVLVPDGLAVTTHGVEYSLAPSATAILTNGHEAALAPVVASQPARAPILTFAGSIYSANAASESVIAGQTLAPGRSISPSGTPIYLSPDGTVAVIGSSSSKQTLITPVPSPYAPQLTLTGSTYTADPFGNFFFIAGQTLTPGGAITVLSTPISLAQEGIVAVVGSDTQLIHPTGATAAPGLTFNSGTFAAESKGDFIIADQTLTPGGAITVSGTPVSVAAGGIVAVEPAPYTWPHDYSRADFYFRLLTYTADASSEFTIKGEILTRGGHITVNGTTLFYDAGGANIVVGTSRQVLRIPALAGAEAATITVDGQTHTDDATQGFGIGGRTLTKGGVITVDGAPVSFAAGGTDVVVVVGGSSDAVGVGGWIKSGFATGAARTGVVAFEGQGARWRLGMLDSDGNGRGCGGVYRWYGARNLDAWIEHHER</sequence>
<dbReference type="Proteomes" id="UP000664203">
    <property type="component" value="Unassembled WGS sequence"/>
</dbReference>